<evidence type="ECO:0000313" key="1">
    <source>
        <dbReference type="EMBL" id="KKN85897.1"/>
    </source>
</evidence>
<organism evidence="1">
    <name type="scientific">marine sediment metagenome</name>
    <dbReference type="NCBI Taxonomy" id="412755"/>
    <lineage>
        <taxon>unclassified sequences</taxon>
        <taxon>metagenomes</taxon>
        <taxon>ecological metagenomes</taxon>
    </lineage>
</organism>
<name>A0A0F9UEW6_9ZZZZ</name>
<comment type="caution">
    <text evidence="1">The sequence shown here is derived from an EMBL/GenBank/DDBJ whole genome shotgun (WGS) entry which is preliminary data.</text>
</comment>
<reference evidence="1" key="1">
    <citation type="journal article" date="2015" name="Nature">
        <title>Complex archaea that bridge the gap between prokaryotes and eukaryotes.</title>
        <authorList>
            <person name="Spang A."/>
            <person name="Saw J.H."/>
            <person name="Jorgensen S.L."/>
            <person name="Zaremba-Niedzwiedzka K."/>
            <person name="Martijn J."/>
            <person name="Lind A.E."/>
            <person name="van Eijk R."/>
            <person name="Schleper C."/>
            <person name="Guy L."/>
            <person name="Ettema T.J."/>
        </authorList>
    </citation>
    <scope>NUCLEOTIDE SEQUENCE</scope>
</reference>
<dbReference type="EMBL" id="LAZR01000153">
    <property type="protein sequence ID" value="KKN85897.1"/>
    <property type="molecule type" value="Genomic_DNA"/>
</dbReference>
<sequence length="109" mass="12424">MSIEVRLFECGEELEFASERFPCRVEAGDVIQFDDDNKRMQLRRVSSVVHVAFGPDEGHIVAFLKPKGWKKAEDLRAKALADELRKEGWADSVIRSVFECQARVGQVNE</sequence>
<proteinExistence type="predicted"/>
<accession>A0A0F9UEW6</accession>
<dbReference type="AlphaFoldDB" id="A0A0F9UEW6"/>
<protein>
    <submittedName>
        <fullName evidence="1">Uncharacterized protein</fullName>
    </submittedName>
</protein>
<gene>
    <name evidence="1" type="ORF">LCGC14_0273080</name>
</gene>